<dbReference type="Proteomes" id="UP000472270">
    <property type="component" value="Unassembled WGS sequence"/>
</dbReference>
<dbReference type="InterPro" id="IPR043504">
    <property type="entry name" value="Peptidase_S1_PA_chymotrypsin"/>
</dbReference>
<dbReference type="PANTHER" id="PTHR24257:SF17">
    <property type="match status" value="1"/>
</dbReference>
<dbReference type="InterPro" id="IPR050850">
    <property type="entry name" value="Peptidase_S1_Elastase_sf"/>
</dbReference>
<dbReference type="GO" id="GO:0004252">
    <property type="term" value="F:serine-type endopeptidase activity"/>
    <property type="evidence" value="ECO:0007669"/>
    <property type="project" value="InterPro"/>
</dbReference>
<evidence type="ECO:0000259" key="1">
    <source>
        <dbReference type="Pfam" id="PF00089"/>
    </source>
</evidence>
<dbReference type="Pfam" id="PF00089">
    <property type="entry name" value="Trypsin"/>
    <property type="match status" value="1"/>
</dbReference>
<evidence type="ECO:0000313" key="2">
    <source>
        <dbReference type="Ensembl" id="ENSSRHP00000003959.1"/>
    </source>
</evidence>
<dbReference type="PANTHER" id="PTHR24257">
    <property type="entry name" value="CHYMOTRYPSIN-LIKE ELASTASE FAMILY MEMBER"/>
    <property type="match status" value="1"/>
</dbReference>
<dbReference type="GO" id="GO:0005615">
    <property type="term" value="C:extracellular space"/>
    <property type="evidence" value="ECO:0007669"/>
    <property type="project" value="TreeGrafter"/>
</dbReference>
<sequence length="76" mass="9021">NCYIFCLYHIDELNGTFKVENVSEACPNSWPWHVSLQSHDTHYCSGVLIHPRWVLAPRHCLVILDFMLMLHLKIWK</sequence>
<reference evidence="2" key="1">
    <citation type="submission" date="2025-08" db="UniProtKB">
        <authorList>
            <consortium name="Ensembl"/>
        </authorList>
    </citation>
    <scope>IDENTIFICATION</scope>
</reference>
<name>A0A673FSD2_9TELE</name>
<protein>
    <recommendedName>
        <fullName evidence="1">Peptidase S1 domain-containing protein</fullName>
    </recommendedName>
</protein>
<dbReference type="InterPro" id="IPR009003">
    <property type="entry name" value="Peptidase_S1_PA"/>
</dbReference>
<dbReference type="InterPro" id="IPR001254">
    <property type="entry name" value="Trypsin_dom"/>
</dbReference>
<organism evidence="2 3">
    <name type="scientific">Sinocyclocheilus rhinocerous</name>
    <dbReference type="NCBI Taxonomy" id="307959"/>
    <lineage>
        <taxon>Eukaryota</taxon>
        <taxon>Metazoa</taxon>
        <taxon>Chordata</taxon>
        <taxon>Craniata</taxon>
        <taxon>Vertebrata</taxon>
        <taxon>Euteleostomi</taxon>
        <taxon>Actinopterygii</taxon>
        <taxon>Neopterygii</taxon>
        <taxon>Teleostei</taxon>
        <taxon>Ostariophysi</taxon>
        <taxon>Cypriniformes</taxon>
        <taxon>Cyprinidae</taxon>
        <taxon>Cyprininae</taxon>
        <taxon>Sinocyclocheilus</taxon>
    </lineage>
</organism>
<reference evidence="2" key="2">
    <citation type="submission" date="2025-09" db="UniProtKB">
        <authorList>
            <consortium name="Ensembl"/>
        </authorList>
    </citation>
    <scope>IDENTIFICATION</scope>
</reference>
<dbReference type="GO" id="GO:0006508">
    <property type="term" value="P:proteolysis"/>
    <property type="evidence" value="ECO:0007669"/>
    <property type="project" value="InterPro"/>
</dbReference>
<feature type="domain" description="Peptidase S1" evidence="1">
    <location>
        <begin position="23"/>
        <end position="62"/>
    </location>
</feature>
<keyword evidence="3" id="KW-1185">Reference proteome</keyword>
<evidence type="ECO:0000313" key="3">
    <source>
        <dbReference type="Proteomes" id="UP000472270"/>
    </source>
</evidence>
<dbReference type="Ensembl" id="ENSSRHT00000004108.1">
    <property type="protein sequence ID" value="ENSSRHP00000003959.1"/>
    <property type="gene ID" value="ENSSRHG00000002701.1"/>
</dbReference>
<dbReference type="SUPFAM" id="SSF50494">
    <property type="entry name" value="Trypsin-like serine proteases"/>
    <property type="match status" value="1"/>
</dbReference>
<accession>A0A673FSD2</accession>
<dbReference type="Gene3D" id="2.40.10.10">
    <property type="entry name" value="Trypsin-like serine proteases"/>
    <property type="match status" value="1"/>
</dbReference>
<proteinExistence type="predicted"/>
<dbReference type="AlphaFoldDB" id="A0A673FSD2"/>